<dbReference type="EMBL" id="DXHU01000020">
    <property type="protein sequence ID" value="HIV99215.1"/>
    <property type="molecule type" value="Genomic_DNA"/>
</dbReference>
<comment type="subcellular location">
    <subcellularLocation>
        <location evidence="1">Membrane</location>
        <topology evidence="1">Multi-pass membrane protein</topology>
    </subcellularLocation>
</comment>
<evidence type="ECO:0000256" key="5">
    <source>
        <dbReference type="SAM" id="Phobius"/>
    </source>
</evidence>
<dbReference type="CDD" id="cd16914">
    <property type="entry name" value="EcfT"/>
    <property type="match status" value="1"/>
</dbReference>
<proteinExistence type="predicted"/>
<evidence type="ECO:0000256" key="3">
    <source>
        <dbReference type="ARBA" id="ARBA00022989"/>
    </source>
</evidence>
<evidence type="ECO:0000256" key="2">
    <source>
        <dbReference type="ARBA" id="ARBA00022692"/>
    </source>
</evidence>
<evidence type="ECO:0000313" key="6">
    <source>
        <dbReference type="EMBL" id="HIV99215.1"/>
    </source>
</evidence>
<dbReference type="AlphaFoldDB" id="A0A9D1PU93"/>
<accession>A0A9D1PU93</accession>
<keyword evidence="3 5" id="KW-1133">Transmembrane helix</keyword>
<sequence length="225" mass="25868">MDYRASLLLILFSILQIAFSTSADFLILPFILFALYALFSRISIISILRRIMLFIPFFLIIVLINELASESTIYFSVFLILRLILILLFALSYAQTSCEDEIQRAIEHYLAPLEKAGIRVRGLLSVISLSFFFIPRIKREAECTYLAQKGRGRKEKNKVAVILSLIIPVTVSSFKRAEILSQALLLKGYEGRKAVRDKSRMDVKSKIIVIISFINLLFTVFWRFL</sequence>
<name>A0A9D1PU93_9SPIO</name>
<evidence type="ECO:0000313" key="7">
    <source>
        <dbReference type="Proteomes" id="UP000823936"/>
    </source>
</evidence>
<feature type="transmembrane region" description="Helical" evidence="5">
    <location>
        <begin position="6"/>
        <end position="39"/>
    </location>
</feature>
<keyword evidence="2 5" id="KW-0812">Transmembrane</keyword>
<keyword evidence="4 5" id="KW-0472">Membrane</keyword>
<dbReference type="Pfam" id="PF02361">
    <property type="entry name" value="CbiQ"/>
    <property type="match status" value="1"/>
</dbReference>
<evidence type="ECO:0000256" key="1">
    <source>
        <dbReference type="ARBA" id="ARBA00004141"/>
    </source>
</evidence>
<comment type="caution">
    <text evidence="6">The sequence shown here is derived from an EMBL/GenBank/DDBJ whole genome shotgun (WGS) entry which is preliminary data.</text>
</comment>
<dbReference type="Proteomes" id="UP000823936">
    <property type="component" value="Unassembled WGS sequence"/>
</dbReference>
<dbReference type="InterPro" id="IPR003339">
    <property type="entry name" value="ABC/ECF_trnsptr_transmembrane"/>
</dbReference>
<dbReference type="PANTHER" id="PTHR33514">
    <property type="entry name" value="PROTEIN ABCI12, CHLOROPLASTIC"/>
    <property type="match status" value="1"/>
</dbReference>
<feature type="transmembrane region" description="Helical" evidence="5">
    <location>
        <begin position="207"/>
        <end position="224"/>
    </location>
</feature>
<dbReference type="GO" id="GO:0005886">
    <property type="term" value="C:plasma membrane"/>
    <property type="evidence" value="ECO:0007669"/>
    <property type="project" value="TreeGrafter"/>
</dbReference>
<feature type="transmembrane region" description="Helical" evidence="5">
    <location>
        <begin position="74"/>
        <end position="94"/>
    </location>
</feature>
<reference evidence="6" key="2">
    <citation type="submission" date="2021-04" db="EMBL/GenBank/DDBJ databases">
        <authorList>
            <person name="Gilroy R."/>
        </authorList>
    </citation>
    <scope>NUCLEOTIDE SEQUENCE</scope>
    <source>
        <strain evidence="6">Gambia11-129</strain>
    </source>
</reference>
<organism evidence="6 7">
    <name type="scientific">Candidatus Ornithospirochaeta avicola</name>
    <dbReference type="NCBI Taxonomy" id="2840896"/>
    <lineage>
        <taxon>Bacteria</taxon>
        <taxon>Pseudomonadati</taxon>
        <taxon>Spirochaetota</taxon>
        <taxon>Spirochaetia</taxon>
        <taxon>Spirochaetales</taxon>
        <taxon>Spirochaetaceae</taxon>
        <taxon>Spirochaetaceae incertae sedis</taxon>
        <taxon>Candidatus Ornithospirochaeta</taxon>
    </lineage>
</organism>
<feature type="transmembrane region" description="Helical" evidence="5">
    <location>
        <begin position="51"/>
        <end position="68"/>
    </location>
</feature>
<gene>
    <name evidence="6" type="ORF">IAB12_05525</name>
</gene>
<reference evidence="6" key="1">
    <citation type="journal article" date="2021" name="PeerJ">
        <title>Extensive microbial diversity within the chicken gut microbiome revealed by metagenomics and culture.</title>
        <authorList>
            <person name="Gilroy R."/>
            <person name="Ravi A."/>
            <person name="Getino M."/>
            <person name="Pursley I."/>
            <person name="Horton D.L."/>
            <person name="Alikhan N.F."/>
            <person name="Baker D."/>
            <person name="Gharbi K."/>
            <person name="Hall N."/>
            <person name="Watson M."/>
            <person name="Adriaenssens E.M."/>
            <person name="Foster-Nyarko E."/>
            <person name="Jarju S."/>
            <person name="Secka A."/>
            <person name="Antonio M."/>
            <person name="Oren A."/>
            <person name="Chaudhuri R.R."/>
            <person name="La Ragione R."/>
            <person name="Hildebrand F."/>
            <person name="Pallen M.J."/>
        </authorList>
    </citation>
    <scope>NUCLEOTIDE SEQUENCE</scope>
    <source>
        <strain evidence="6">Gambia11-129</strain>
    </source>
</reference>
<protein>
    <submittedName>
        <fullName evidence="6">Energy-coupling factor transporter transmembrane protein EcfT</fullName>
    </submittedName>
</protein>
<dbReference type="PANTHER" id="PTHR33514:SF13">
    <property type="entry name" value="PROTEIN ABCI12, CHLOROPLASTIC"/>
    <property type="match status" value="1"/>
</dbReference>
<evidence type="ECO:0000256" key="4">
    <source>
        <dbReference type="ARBA" id="ARBA00023136"/>
    </source>
</evidence>